<evidence type="ECO:0000313" key="2">
    <source>
        <dbReference type="Proteomes" id="UP000003111"/>
    </source>
</evidence>
<dbReference type="EMBL" id="ACLF03000006">
    <property type="protein sequence ID" value="EFQ82945.1"/>
    <property type="molecule type" value="Genomic_DNA"/>
</dbReference>
<evidence type="ECO:0000313" key="1">
    <source>
        <dbReference type="EMBL" id="EFQ82945.1"/>
    </source>
</evidence>
<organism evidence="1 2">
    <name type="scientific">Aeromicrobium marinum DSM 15272</name>
    <dbReference type="NCBI Taxonomy" id="585531"/>
    <lineage>
        <taxon>Bacteria</taxon>
        <taxon>Bacillati</taxon>
        <taxon>Actinomycetota</taxon>
        <taxon>Actinomycetes</taxon>
        <taxon>Propionibacteriales</taxon>
        <taxon>Nocardioidaceae</taxon>
        <taxon>Aeromicrobium</taxon>
    </lineage>
</organism>
<reference evidence="1" key="1">
    <citation type="submission" date="2010-08" db="EMBL/GenBank/DDBJ databases">
        <authorList>
            <person name="Muzny D."/>
            <person name="Qin X."/>
            <person name="Buhay C."/>
            <person name="Dugan-Rocha S."/>
            <person name="Ding Y."/>
            <person name="Chen G."/>
            <person name="Hawes A."/>
            <person name="Holder M."/>
            <person name="Jhangiani S."/>
            <person name="Johnson A."/>
            <person name="Khan Z."/>
            <person name="Li Z."/>
            <person name="Liu W."/>
            <person name="Liu X."/>
            <person name="Perez L."/>
            <person name="Shen H."/>
            <person name="Wang Q."/>
            <person name="Watt J."/>
            <person name="Xi L."/>
            <person name="Xin Y."/>
            <person name="Zhou J."/>
            <person name="Deng J."/>
            <person name="Jiang H."/>
            <person name="Liu Y."/>
            <person name="Qu J."/>
            <person name="Song X.-Z."/>
            <person name="Zhang L."/>
            <person name="Villasana D."/>
            <person name="Johnson A."/>
            <person name="Liu J."/>
            <person name="Liyanage D."/>
            <person name="Lorensuhewa L."/>
            <person name="Robinson T."/>
            <person name="Song A."/>
            <person name="Song B.-B."/>
            <person name="Dinh H."/>
            <person name="Thornton R."/>
            <person name="Coyle M."/>
            <person name="Francisco L."/>
            <person name="Jackson L."/>
            <person name="Javaid M."/>
            <person name="Korchina V."/>
            <person name="Kovar C."/>
            <person name="Mata R."/>
            <person name="Mathew T."/>
            <person name="Ngo R."/>
            <person name="Nguyen L."/>
            <person name="Nguyen N."/>
            <person name="Okwuonu G."/>
            <person name="Ongeri F."/>
            <person name="Pham C."/>
            <person name="Simmons D."/>
            <person name="Wilczek-Boney K."/>
            <person name="Hale W."/>
            <person name="Jakkamsetti A."/>
            <person name="Pham P."/>
            <person name="Ruth R."/>
            <person name="San Lucas F."/>
            <person name="Warren J."/>
            <person name="Zhang J."/>
            <person name="Zhao Z."/>
            <person name="Zhou C."/>
            <person name="Zhu D."/>
            <person name="Lee S."/>
            <person name="Bess C."/>
            <person name="Blankenburg K."/>
            <person name="Forbes L."/>
            <person name="Fu Q."/>
            <person name="Gubbala S."/>
            <person name="Hirani K."/>
            <person name="Jayaseelan J.C."/>
            <person name="Lara F."/>
            <person name="Munidasa M."/>
            <person name="Palculict T."/>
            <person name="Patil S."/>
            <person name="Pu L.-L."/>
            <person name="Saada N."/>
            <person name="Tang L."/>
            <person name="Weissenberger G."/>
            <person name="Zhu Y."/>
            <person name="Hemphill L."/>
            <person name="Shang Y."/>
            <person name="Youmans B."/>
            <person name="Ayvaz T."/>
            <person name="Ross M."/>
            <person name="Santibanez J."/>
            <person name="Aqrawi P."/>
            <person name="Gross S."/>
            <person name="Joshi V."/>
            <person name="Fowler G."/>
            <person name="Nazareth L."/>
            <person name="Reid J."/>
            <person name="Worley K."/>
            <person name="Petrosino J."/>
            <person name="Highlander S."/>
            <person name="Gibbs R."/>
        </authorList>
    </citation>
    <scope>NUCLEOTIDE SEQUENCE [LARGE SCALE GENOMIC DNA]</scope>
    <source>
        <strain evidence="1">DSM 15272</strain>
    </source>
</reference>
<name>E2SCJ2_9ACTN</name>
<dbReference type="InterPro" id="IPR012349">
    <property type="entry name" value="Split_barrel_FMN-bd"/>
</dbReference>
<dbReference type="AlphaFoldDB" id="E2SCJ2"/>
<keyword evidence="2" id="KW-1185">Reference proteome</keyword>
<dbReference type="STRING" id="585531.HMPREF0063_12154"/>
<dbReference type="eggNOG" id="COG3467">
    <property type="taxonomic scope" value="Bacteria"/>
</dbReference>
<gene>
    <name evidence="1" type="ORF">HMPREF0063_12154</name>
</gene>
<dbReference type="SUPFAM" id="SSF50475">
    <property type="entry name" value="FMN-binding split barrel"/>
    <property type="match status" value="1"/>
</dbReference>
<comment type="caution">
    <text evidence="1">The sequence shown here is derived from an EMBL/GenBank/DDBJ whole genome shotgun (WGS) entry which is preliminary data.</text>
</comment>
<proteinExistence type="predicted"/>
<protein>
    <submittedName>
        <fullName evidence="1">Pyridoxamine 5'-phosphate oxidase family protein</fullName>
    </submittedName>
</protein>
<sequence length="139" mass="15208">MTASRPPGETFRVLSEPECRELLTTTTVGRVAFVDAAGIHLVPLNFAVIDDLVFFRTSPDSLLAGLPEAGEIAFGVDHHAELFRHGWNVTVKGSASRVTDPEQIRTVLATARLRPWAGGERDVVIALEPRSIEGRRVHD</sequence>
<dbReference type="Gene3D" id="2.30.110.10">
    <property type="entry name" value="Electron Transport, Fmn-binding Protein, Chain A"/>
    <property type="match status" value="1"/>
</dbReference>
<accession>E2SCJ2</accession>
<dbReference type="Pfam" id="PF12900">
    <property type="entry name" value="Pyridox_ox_2"/>
    <property type="match status" value="1"/>
</dbReference>
<dbReference type="RefSeq" id="WP_007077246.1">
    <property type="nucleotide sequence ID" value="NZ_CM001024.1"/>
</dbReference>
<dbReference type="HOGENOM" id="CLU_127487_1_2_11"/>
<dbReference type="Proteomes" id="UP000003111">
    <property type="component" value="Unassembled WGS sequence"/>
</dbReference>
<dbReference type="InterPro" id="IPR024747">
    <property type="entry name" value="Pyridox_Oxase-rel"/>
</dbReference>